<protein>
    <submittedName>
        <fullName evidence="2">Uncharacterized protein</fullName>
    </submittedName>
</protein>
<feature type="region of interest" description="Disordered" evidence="1">
    <location>
        <begin position="146"/>
        <end position="188"/>
    </location>
</feature>
<dbReference type="Proteomes" id="UP000054217">
    <property type="component" value="Unassembled WGS sequence"/>
</dbReference>
<feature type="region of interest" description="Disordered" evidence="1">
    <location>
        <begin position="93"/>
        <end position="119"/>
    </location>
</feature>
<feature type="compositionally biased region" description="Basic and acidic residues" evidence="1">
    <location>
        <begin position="285"/>
        <end position="304"/>
    </location>
</feature>
<dbReference type="InParanoid" id="A0A0C3NZH4"/>
<keyword evidence="3" id="KW-1185">Reference proteome</keyword>
<sequence length="316" mass="35476">MSNSRPIVTANNNNKGQVIIDWAQVPDDNIRYDTDDEEEVMRVKAKERKRQKVAEQAWQEEQAWLEAKRAEREKAEAKRAAWEAKEERACKEEEKCRAEEEKEAKQKCKAKAGAGGSETGEVKKVVMDPGCTCCAWAKTSKGKCCWPRDGKDTEASPKAIGRSDKGKKRKINKENAEAGPSKQKQVKMSARLTKVLNLDEPKASRSGQREASTERYSGLEDKLEHLIDVTGLIANNLASLFELHETVVKNLGWIANALESLLDKSYGYGMSVTPPDSDSSEFNSDELHKEAKWLKTHSKDKEEESRGEDETMAEAK</sequence>
<feature type="compositionally biased region" description="Basic and acidic residues" evidence="1">
    <location>
        <begin position="93"/>
        <end position="106"/>
    </location>
</feature>
<feature type="region of interest" description="Disordered" evidence="1">
    <location>
        <begin position="197"/>
        <end position="216"/>
    </location>
</feature>
<evidence type="ECO:0000313" key="3">
    <source>
        <dbReference type="Proteomes" id="UP000054217"/>
    </source>
</evidence>
<feature type="compositionally biased region" description="Acidic residues" evidence="1">
    <location>
        <begin position="305"/>
        <end position="316"/>
    </location>
</feature>
<feature type="region of interest" description="Disordered" evidence="1">
    <location>
        <begin position="274"/>
        <end position="316"/>
    </location>
</feature>
<evidence type="ECO:0000313" key="2">
    <source>
        <dbReference type="EMBL" id="KIO00524.1"/>
    </source>
</evidence>
<reference evidence="3" key="2">
    <citation type="submission" date="2015-01" db="EMBL/GenBank/DDBJ databases">
        <title>Evolutionary Origins and Diversification of the Mycorrhizal Mutualists.</title>
        <authorList>
            <consortium name="DOE Joint Genome Institute"/>
            <consortium name="Mycorrhizal Genomics Consortium"/>
            <person name="Kohler A."/>
            <person name="Kuo A."/>
            <person name="Nagy L.G."/>
            <person name="Floudas D."/>
            <person name="Copeland A."/>
            <person name="Barry K.W."/>
            <person name="Cichocki N."/>
            <person name="Veneault-Fourrey C."/>
            <person name="LaButti K."/>
            <person name="Lindquist E.A."/>
            <person name="Lipzen A."/>
            <person name="Lundell T."/>
            <person name="Morin E."/>
            <person name="Murat C."/>
            <person name="Riley R."/>
            <person name="Ohm R."/>
            <person name="Sun H."/>
            <person name="Tunlid A."/>
            <person name="Henrissat B."/>
            <person name="Grigoriev I.V."/>
            <person name="Hibbett D.S."/>
            <person name="Martin F."/>
        </authorList>
    </citation>
    <scope>NUCLEOTIDE SEQUENCE [LARGE SCALE GENOMIC DNA]</scope>
    <source>
        <strain evidence="3">Marx 270</strain>
    </source>
</reference>
<evidence type="ECO:0000256" key="1">
    <source>
        <dbReference type="SAM" id="MobiDB-lite"/>
    </source>
</evidence>
<reference evidence="2 3" key="1">
    <citation type="submission" date="2014-04" db="EMBL/GenBank/DDBJ databases">
        <authorList>
            <consortium name="DOE Joint Genome Institute"/>
            <person name="Kuo A."/>
            <person name="Kohler A."/>
            <person name="Costa M.D."/>
            <person name="Nagy L.G."/>
            <person name="Floudas D."/>
            <person name="Copeland A."/>
            <person name="Barry K.W."/>
            <person name="Cichocki N."/>
            <person name="Veneault-Fourrey C."/>
            <person name="LaButti K."/>
            <person name="Lindquist E.A."/>
            <person name="Lipzen A."/>
            <person name="Lundell T."/>
            <person name="Morin E."/>
            <person name="Murat C."/>
            <person name="Sun H."/>
            <person name="Tunlid A."/>
            <person name="Henrissat B."/>
            <person name="Grigoriev I.V."/>
            <person name="Hibbett D.S."/>
            <person name="Martin F."/>
            <person name="Nordberg H.P."/>
            <person name="Cantor M.N."/>
            <person name="Hua S.X."/>
        </authorList>
    </citation>
    <scope>NUCLEOTIDE SEQUENCE [LARGE SCALE GENOMIC DNA]</scope>
    <source>
        <strain evidence="2 3">Marx 270</strain>
    </source>
</reference>
<proteinExistence type="predicted"/>
<accession>A0A0C3NZH4</accession>
<name>A0A0C3NZH4_PISTI</name>
<feature type="compositionally biased region" description="Basic and acidic residues" evidence="1">
    <location>
        <begin position="146"/>
        <end position="155"/>
    </location>
</feature>
<dbReference type="HOGENOM" id="CLU_048923_0_0_1"/>
<organism evidence="2 3">
    <name type="scientific">Pisolithus tinctorius Marx 270</name>
    <dbReference type="NCBI Taxonomy" id="870435"/>
    <lineage>
        <taxon>Eukaryota</taxon>
        <taxon>Fungi</taxon>
        <taxon>Dikarya</taxon>
        <taxon>Basidiomycota</taxon>
        <taxon>Agaricomycotina</taxon>
        <taxon>Agaricomycetes</taxon>
        <taxon>Agaricomycetidae</taxon>
        <taxon>Boletales</taxon>
        <taxon>Sclerodermatineae</taxon>
        <taxon>Pisolithaceae</taxon>
        <taxon>Pisolithus</taxon>
    </lineage>
</organism>
<dbReference type="OrthoDB" id="2705551at2759"/>
<gene>
    <name evidence="2" type="ORF">M404DRAFT_29442</name>
</gene>
<dbReference type="AlphaFoldDB" id="A0A0C3NZH4"/>
<dbReference type="EMBL" id="KN831995">
    <property type="protein sequence ID" value="KIO00524.1"/>
    <property type="molecule type" value="Genomic_DNA"/>
</dbReference>
<dbReference type="STRING" id="870435.A0A0C3NZH4"/>